<gene>
    <name evidence="2" type="ORF">GJW-30_1_04420</name>
</gene>
<dbReference type="InterPro" id="IPR025419">
    <property type="entry name" value="DUF4142"/>
</dbReference>
<keyword evidence="3" id="KW-1185">Reference proteome</keyword>
<feature type="domain" description="DUF4142" evidence="1">
    <location>
        <begin position="11"/>
        <end position="101"/>
    </location>
</feature>
<evidence type="ECO:0000313" key="3">
    <source>
        <dbReference type="Proteomes" id="UP000236884"/>
    </source>
</evidence>
<dbReference type="AlphaFoldDB" id="A0A0S3Q122"/>
<dbReference type="Pfam" id="PF13628">
    <property type="entry name" value="DUF4142"/>
    <property type="match status" value="1"/>
</dbReference>
<dbReference type="EMBL" id="AP014946">
    <property type="protein sequence ID" value="BAT61858.1"/>
    <property type="molecule type" value="Genomic_DNA"/>
</dbReference>
<dbReference type="Proteomes" id="UP000236884">
    <property type="component" value="Chromosome"/>
</dbReference>
<reference evidence="2 3" key="1">
    <citation type="submission" date="2015-08" db="EMBL/GenBank/DDBJ databases">
        <title>Investigation of the bacterial diversity of lava forest soil.</title>
        <authorList>
            <person name="Lee J.S."/>
        </authorList>
    </citation>
    <scope>NUCLEOTIDE SEQUENCE [LARGE SCALE GENOMIC DNA]</scope>
    <source>
        <strain evidence="2 3">GJW-30</strain>
    </source>
</reference>
<evidence type="ECO:0000313" key="2">
    <source>
        <dbReference type="EMBL" id="BAT61858.1"/>
    </source>
</evidence>
<accession>A0A0S3Q122</accession>
<organism evidence="2 3">
    <name type="scientific">Variibacter gotjawalensis</name>
    <dbReference type="NCBI Taxonomy" id="1333996"/>
    <lineage>
        <taxon>Bacteria</taxon>
        <taxon>Pseudomonadati</taxon>
        <taxon>Pseudomonadota</taxon>
        <taxon>Alphaproteobacteria</taxon>
        <taxon>Hyphomicrobiales</taxon>
        <taxon>Nitrobacteraceae</taxon>
        <taxon>Variibacter</taxon>
    </lineage>
</organism>
<protein>
    <recommendedName>
        <fullName evidence="1">DUF4142 domain-containing protein</fullName>
    </recommendedName>
</protein>
<dbReference type="KEGG" id="vgo:GJW-30_1_04420"/>
<sequence length="140" mass="15063">MGVIGPAELSLATSQIAIERATQANAKEFAEFELEEAKTVTAVLKELGTPVPEMDAKAKATLEKIKSAAKGPAFDKAYIAAQLENHEHLRDWATAYLSVSGSDKSNAAEDQGRHLAMLALATFKEHVAITKRISKELTKA</sequence>
<evidence type="ECO:0000259" key="1">
    <source>
        <dbReference type="Pfam" id="PF13628"/>
    </source>
</evidence>
<proteinExistence type="predicted"/>
<name>A0A0S3Q122_9BRAD</name>